<evidence type="ECO:0000313" key="3">
    <source>
        <dbReference type="EMBL" id="OJT05179.1"/>
    </source>
</evidence>
<dbReference type="OrthoDB" id="3265734at2759"/>
<feature type="region of interest" description="Disordered" evidence="1">
    <location>
        <begin position="407"/>
        <end position="431"/>
    </location>
</feature>
<keyword evidence="4" id="KW-1185">Reference proteome</keyword>
<proteinExistence type="predicted"/>
<feature type="region of interest" description="Disordered" evidence="1">
    <location>
        <begin position="498"/>
        <end position="517"/>
    </location>
</feature>
<feature type="region of interest" description="Disordered" evidence="1">
    <location>
        <begin position="227"/>
        <end position="330"/>
    </location>
</feature>
<feature type="compositionally biased region" description="Low complexity" evidence="1">
    <location>
        <begin position="236"/>
        <end position="286"/>
    </location>
</feature>
<feature type="region of interest" description="Disordered" evidence="1">
    <location>
        <begin position="592"/>
        <end position="613"/>
    </location>
</feature>
<dbReference type="Proteomes" id="UP000184267">
    <property type="component" value="Unassembled WGS sequence"/>
</dbReference>
<name>A0A1M2VC56_TRAPU</name>
<gene>
    <name evidence="3" type="ORF">TRAPUB_4004</name>
</gene>
<dbReference type="Gene3D" id="2.60.120.260">
    <property type="entry name" value="Galactose-binding domain-like"/>
    <property type="match status" value="1"/>
</dbReference>
<keyword evidence="2" id="KW-1133">Transmembrane helix</keyword>
<organism evidence="3 4">
    <name type="scientific">Trametes pubescens</name>
    <name type="common">White-rot fungus</name>
    <dbReference type="NCBI Taxonomy" id="154538"/>
    <lineage>
        <taxon>Eukaryota</taxon>
        <taxon>Fungi</taxon>
        <taxon>Dikarya</taxon>
        <taxon>Basidiomycota</taxon>
        <taxon>Agaricomycotina</taxon>
        <taxon>Agaricomycetes</taxon>
        <taxon>Polyporales</taxon>
        <taxon>Polyporaceae</taxon>
        <taxon>Trametes</taxon>
    </lineage>
</organism>
<feature type="compositionally biased region" description="Low complexity" evidence="1">
    <location>
        <begin position="295"/>
        <end position="318"/>
    </location>
</feature>
<comment type="caution">
    <text evidence="3">The sequence shown here is derived from an EMBL/GenBank/DDBJ whole genome shotgun (WGS) entry which is preliminary data.</text>
</comment>
<keyword evidence="2" id="KW-0472">Membrane</keyword>
<sequence>MIADHVGLAVLVFRRGARDASYGIPPSGQELDRQPVCLTLHMPICLPPSRRPHGFFSGLFLVFSALHPSCRCSMGRPFFLNIARLWGVALLMLATCVLADVQDADDTNVGMFYTGLWVPDGDPNTFGKHDTWTNQSGASVVFDFIGTEISVFVTRRPVGTYLSNASFSIDGGPPTLWTTSDPVPAISYKNKVYTSPSLPPAQHRITVTNLGEIFWLDYMEYTVASVPPGGNPPAGTTSTSSTDVPSASSTDAPSTSSTDTQASSVAAAPAGTATSAPGARTSTAAPVTNTQTSSVSGVPAGTAAPATGTQSTAAPATDAHTDTQPSTSSIIAVPTGTAAPASATSSSSSSHTGVIVGIVVGVLGGIALLVSAIWWLRLRSQARQFALAATPFANTSRPDVYPPMTQRGMLPLPSSRHAPASEPGGYHDRLAPGDLVERAQSEPAGRSSSKHNTFFQAHEAPPHSVPYHSLYVPVSSPSSVSAGDTDIILEAIPEDQIRMSPGTGLAGSPSTPEMASARSVRSTWLPRALTFSSASQRSVSNATSPPVSRGPRYFRVLRQSRDGGVRIAGGRLGERDAQPWTPAAYDDALDVRSESSTMPPSYAQFASSSSGER</sequence>
<keyword evidence="2" id="KW-0812">Transmembrane</keyword>
<dbReference type="AlphaFoldDB" id="A0A1M2VC56"/>
<evidence type="ECO:0000256" key="1">
    <source>
        <dbReference type="SAM" id="MobiDB-lite"/>
    </source>
</evidence>
<feature type="compositionally biased region" description="Polar residues" evidence="1">
    <location>
        <begin position="594"/>
        <end position="613"/>
    </location>
</feature>
<feature type="transmembrane region" description="Helical" evidence="2">
    <location>
        <begin position="354"/>
        <end position="376"/>
    </location>
</feature>
<evidence type="ECO:0000256" key="2">
    <source>
        <dbReference type="SAM" id="Phobius"/>
    </source>
</evidence>
<evidence type="ECO:0000313" key="4">
    <source>
        <dbReference type="Proteomes" id="UP000184267"/>
    </source>
</evidence>
<dbReference type="OMA" id="HDTWTNQ"/>
<protein>
    <submittedName>
        <fullName evidence="3">Uncharacterized protein</fullName>
    </submittedName>
</protein>
<dbReference type="EMBL" id="MNAD01001480">
    <property type="protein sequence ID" value="OJT05179.1"/>
    <property type="molecule type" value="Genomic_DNA"/>
</dbReference>
<dbReference type="STRING" id="154538.A0A1M2VC56"/>
<reference evidence="3 4" key="1">
    <citation type="submission" date="2016-10" db="EMBL/GenBank/DDBJ databases">
        <title>Genome sequence of the basidiomycete white-rot fungus Trametes pubescens.</title>
        <authorList>
            <person name="Makela M.R."/>
            <person name="Granchi Z."/>
            <person name="Peng M."/>
            <person name="De Vries R.P."/>
            <person name="Grigoriev I."/>
            <person name="Riley R."/>
            <person name="Hilden K."/>
        </authorList>
    </citation>
    <scope>NUCLEOTIDE SEQUENCE [LARGE SCALE GENOMIC DNA]</scope>
    <source>
        <strain evidence="3 4">FBCC735</strain>
    </source>
</reference>
<accession>A0A1M2VC56</accession>